<accession>A0A835LGC5</accession>
<evidence type="ECO:0000256" key="4">
    <source>
        <dbReference type="ARBA" id="ARBA00023306"/>
    </source>
</evidence>
<dbReference type="Pfam" id="PF02984">
    <property type="entry name" value="Cyclin_C"/>
    <property type="match status" value="1"/>
</dbReference>
<evidence type="ECO:0000256" key="5">
    <source>
        <dbReference type="RuleBase" id="RU000383"/>
    </source>
</evidence>
<dbReference type="InterPro" id="IPR046965">
    <property type="entry name" value="Cyclin_A/B-like"/>
</dbReference>
<evidence type="ECO:0000256" key="2">
    <source>
        <dbReference type="ARBA" id="ARBA00022618"/>
    </source>
</evidence>
<feature type="domain" description="Cyclin-like" evidence="6">
    <location>
        <begin position="29"/>
        <end position="110"/>
    </location>
</feature>
<dbReference type="GO" id="GO:0051301">
    <property type="term" value="P:cell division"/>
    <property type="evidence" value="ECO:0007669"/>
    <property type="project" value="UniProtKB-KW"/>
</dbReference>
<evidence type="ECO:0000259" key="7">
    <source>
        <dbReference type="SMART" id="SM01332"/>
    </source>
</evidence>
<dbReference type="GO" id="GO:0016538">
    <property type="term" value="F:cyclin-dependent protein serine/threonine kinase regulator activity"/>
    <property type="evidence" value="ECO:0007669"/>
    <property type="project" value="InterPro"/>
</dbReference>
<name>A0A835LGC5_9MAGN</name>
<reference evidence="8 9" key="1">
    <citation type="submission" date="2020-10" db="EMBL/GenBank/DDBJ databases">
        <title>The Coptis chinensis genome and diversification of protoberbering-type alkaloids.</title>
        <authorList>
            <person name="Wang B."/>
            <person name="Shu S."/>
            <person name="Song C."/>
            <person name="Liu Y."/>
        </authorList>
    </citation>
    <scope>NUCLEOTIDE SEQUENCE [LARGE SCALE GENOMIC DNA]</scope>
    <source>
        <strain evidence="8">HL-2020</strain>
        <tissue evidence="8">Leaf</tissue>
    </source>
</reference>
<dbReference type="PANTHER" id="PTHR10177">
    <property type="entry name" value="CYCLINS"/>
    <property type="match status" value="1"/>
</dbReference>
<gene>
    <name evidence="8" type="ORF">IFM89_031636</name>
</gene>
<comment type="caution">
    <text evidence="8">The sequence shown here is derived from an EMBL/GenBank/DDBJ whole genome shotgun (WGS) entry which is preliminary data.</text>
</comment>
<dbReference type="OrthoDB" id="5590282at2759"/>
<dbReference type="PIRSF" id="PIRSF001771">
    <property type="entry name" value="Cyclin_A_B_D_E"/>
    <property type="match status" value="1"/>
</dbReference>
<dbReference type="EMBL" id="JADFTS010000008">
    <property type="protein sequence ID" value="KAF9594518.1"/>
    <property type="molecule type" value="Genomic_DNA"/>
</dbReference>
<dbReference type="InterPro" id="IPR039361">
    <property type="entry name" value="Cyclin"/>
</dbReference>
<keyword evidence="3 5" id="KW-0195">Cyclin</keyword>
<dbReference type="SMART" id="SM00385">
    <property type="entry name" value="CYCLIN"/>
    <property type="match status" value="2"/>
</dbReference>
<dbReference type="InterPro" id="IPR004367">
    <property type="entry name" value="Cyclin_C-dom"/>
</dbReference>
<dbReference type="InterPro" id="IPR006671">
    <property type="entry name" value="Cyclin_N"/>
</dbReference>
<dbReference type="SMART" id="SM01332">
    <property type="entry name" value="Cyclin_C"/>
    <property type="match status" value="1"/>
</dbReference>
<keyword evidence="9" id="KW-1185">Reference proteome</keyword>
<evidence type="ECO:0000313" key="9">
    <source>
        <dbReference type="Proteomes" id="UP000631114"/>
    </source>
</evidence>
<dbReference type="Proteomes" id="UP000631114">
    <property type="component" value="Unassembled WGS sequence"/>
</dbReference>
<keyword evidence="2" id="KW-0132">Cell division</keyword>
<dbReference type="SUPFAM" id="SSF47954">
    <property type="entry name" value="Cyclin-like"/>
    <property type="match status" value="2"/>
</dbReference>
<keyword evidence="4" id="KW-0131">Cell cycle</keyword>
<dbReference type="InterPro" id="IPR013763">
    <property type="entry name" value="Cyclin-like_dom"/>
</dbReference>
<dbReference type="GO" id="GO:0044772">
    <property type="term" value="P:mitotic cell cycle phase transition"/>
    <property type="evidence" value="ECO:0007669"/>
    <property type="project" value="InterPro"/>
</dbReference>
<evidence type="ECO:0000313" key="8">
    <source>
        <dbReference type="EMBL" id="KAF9594518.1"/>
    </source>
</evidence>
<evidence type="ECO:0000259" key="6">
    <source>
        <dbReference type="SMART" id="SM00385"/>
    </source>
</evidence>
<organism evidence="8 9">
    <name type="scientific">Coptis chinensis</name>
    <dbReference type="NCBI Taxonomy" id="261450"/>
    <lineage>
        <taxon>Eukaryota</taxon>
        <taxon>Viridiplantae</taxon>
        <taxon>Streptophyta</taxon>
        <taxon>Embryophyta</taxon>
        <taxon>Tracheophyta</taxon>
        <taxon>Spermatophyta</taxon>
        <taxon>Magnoliopsida</taxon>
        <taxon>Ranunculales</taxon>
        <taxon>Ranunculaceae</taxon>
        <taxon>Coptidoideae</taxon>
        <taxon>Coptis</taxon>
    </lineage>
</organism>
<evidence type="ECO:0000256" key="1">
    <source>
        <dbReference type="ARBA" id="ARBA00006955"/>
    </source>
</evidence>
<evidence type="ECO:0000256" key="3">
    <source>
        <dbReference type="ARBA" id="ARBA00023127"/>
    </source>
</evidence>
<feature type="domain" description="Cyclin-like" evidence="6">
    <location>
        <begin position="123"/>
        <end position="215"/>
    </location>
</feature>
<protein>
    <submittedName>
        <fullName evidence="8">Uncharacterized protein</fullName>
    </submittedName>
</protein>
<comment type="similarity">
    <text evidence="1">Belongs to the cyclin family. Cyclin AB subfamily.</text>
</comment>
<dbReference type="Gene3D" id="1.10.472.10">
    <property type="entry name" value="Cyclin-like"/>
    <property type="match status" value="2"/>
</dbReference>
<proteinExistence type="inferred from homology"/>
<feature type="domain" description="Cyclin C-terminal" evidence="7">
    <location>
        <begin position="119"/>
        <end position="215"/>
    </location>
</feature>
<feature type="non-terminal residue" evidence="8">
    <location>
        <position position="215"/>
    </location>
</feature>
<sequence length="215" mass="24518">SKREFLPLHDYVARVQKHITAEKRALVVNKVARLTENLGYNTLCLYLSVGYLDIYLSSKEVHDGDLQIVAVASLLIASKYVGLKAPNAKQFCFDFCTTQQILELETKLLQLLQYDIWTPTVMTFLGSFSRAAQVQCKALSSSFIFCCYYFAELSLLEYEMLRFVPSKVAAAIVFLASVTFQPEKHPWVRNNICICLFRVFYTKNPEVKGTCKIIP</sequence>
<dbReference type="AlphaFoldDB" id="A0A835LGC5"/>
<dbReference type="Pfam" id="PF00134">
    <property type="entry name" value="Cyclin_N"/>
    <property type="match status" value="1"/>
</dbReference>
<dbReference type="InterPro" id="IPR036915">
    <property type="entry name" value="Cyclin-like_sf"/>
</dbReference>